<dbReference type="STRING" id="1132855.GCA_000384255_00183"/>
<dbReference type="Gene3D" id="3.40.50.12780">
    <property type="entry name" value="N-terminal domain of ligase-like"/>
    <property type="match status" value="1"/>
</dbReference>
<dbReference type="Pfam" id="PF00501">
    <property type="entry name" value="AMP-binding"/>
    <property type="match status" value="1"/>
</dbReference>
<dbReference type="GO" id="GO:0031956">
    <property type="term" value="F:medium-chain fatty acid-CoA ligase activity"/>
    <property type="evidence" value="ECO:0007669"/>
    <property type="project" value="TreeGrafter"/>
</dbReference>
<evidence type="ECO:0000259" key="1">
    <source>
        <dbReference type="Pfam" id="PF00501"/>
    </source>
</evidence>
<reference evidence="2 3" key="1">
    <citation type="journal article" date="2018" name="Nat. Biotechnol.">
        <title>A standardized bacterial taxonomy based on genome phylogeny substantially revises the tree of life.</title>
        <authorList>
            <person name="Parks D.H."/>
            <person name="Chuvochina M."/>
            <person name="Waite D.W."/>
            <person name="Rinke C."/>
            <person name="Skarshewski A."/>
            <person name="Chaumeil P.A."/>
            <person name="Hugenholtz P."/>
        </authorList>
    </citation>
    <scope>NUCLEOTIDE SEQUENCE [LARGE SCALE GENOMIC DNA]</scope>
    <source>
        <strain evidence="2">UBA9958</strain>
    </source>
</reference>
<name>A0A351RAV6_9PROT</name>
<dbReference type="PROSITE" id="PS00455">
    <property type="entry name" value="AMP_BINDING"/>
    <property type="match status" value="1"/>
</dbReference>
<dbReference type="GO" id="GO:0006631">
    <property type="term" value="P:fatty acid metabolic process"/>
    <property type="evidence" value="ECO:0007669"/>
    <property type="project" value="TreeGrafter"/>
</dbReference>
<gene>
    <name evidence="2" type="ORF">DCW48_06195</name>
</gene>
<dbReference type="EMBL" id="DNAA01000152">
    <property type="protein sequence ID" value="HBA09177.1"/>
    <property type="molecule type" value="Genomic_DNA"/>
</dbReference>
<proteinExistence type="predicted"/>
<evidence type="ECO:0000313" key="2">
    <source>
        <dbReference type="EMBL" id="HBA09177.1"/>
    </source>
</evidence>
<comment type="caution">
    <text evidence="2">The sequence shown here is derived from an EMBL/GenBank/DDBJ whole genome shotgun (WGS) entry which is preliminary data.</text>
</comment>
<dbReference type="PANTHER" id="PTHR43201:SF32">
    <property type="entry name" value="2-SUCCINYLBENZOATE--COA LIGASE, CHLOROPLASTIC_PEROXISOMAL"/>
    <property type="match status" value="1"/>
</dbReference>
<protein>
    <submittedName>
        <fullName evidence="2">AMP-dependent synthetase</fullName>
    </submittedName>
</protein>
<dbReference type="AlphaFoldDB" id="A0A351RAV6"/>
<organism evidence="2 3">
    <name type="scientific">Methylotenera mobilis</name>
    <dbReference type="NCBI Taxonomy" id="359408"/>
    <lineage>
        <taxon>Bacteria</taxon>
        <taxon>Pseudomonadati</taxon>
        <taxon>Pseudomonadota</taxon>
        <taxon>Betaproteobacteria</taxon>
        <taxon>Nitrosomonadales</taxon>
        <taxon>Methylophilaceae</taxon>
        <taxon>Methylotenera</taxon>
    </lineage>
</organism>
<dbReference type="Pfam" id="PF23562">
    <property type="entry name" value="AMP-binding_C_3"/>
    <property type="match status" value="1"/>
</dbReference>
<sequence length="517" mass="56024">MTQLHKINQAIAKHAIIHADKVALRGLDCSLTYAELQAAVQMQSQAWRDFSQEKSTITQPTIALAVENHPAWVVLDLAALETNLPLIPLPFFFSSAQWLHAIQDAGANIVVTDQPALFEPLFTNKIVRKTQWVIAGKTLTQFELQPSAKVTLPFNTAKITYTSGTTGNPKGVCLSPDNMMNVATSIADATKVSPDDIHLNVLPLATLLENIAGIYAPLLTGATCVLLPSSEIGLSGASGLNIQQLLTALKESQATTAIFTPELLNALVCKIELGQLELGKVESDAALPSSLRFLAVGGASVSPHLLKRAQALSIPVYEGYGLSECASVVALNTPAFNKIGSVGKVLPHLKVEFTDDHEVIVTGNAYLGYVGQTALQSNSIHTGDIGHIDEDGYLNITGRKKNIFITSFGRNVSPEWVERELTISPYIAQAALFGEAKPWNTAIIVARKGSSTTEIENAIQHINQGLPDYARVTQWISADAPFTLANQQLTSNGRNRRDMILQHYDQKINALYERQYA</sequence>
<dbReference type="PANTHER" id="PTHR43201">
    <property type="entry name" value="ACYL-COA SYNTHETASE"/>
    <property type="match status" value="1"/>
</dbReference>
<evidence type="ECO:0000313" key="3">
    <source>
        <dbReference type="Proteomes" id="UP000264313"/>
    </source>
</evidence>
<dbReference type="Proteomes" id="UP000264313">
    <property type="component" value="Unassembled WGS sequence"/>
</dbReference>
<dbReference type="InterPro" id="IPR000873">
    <property type="entry name" value="AMP-dep_synth/lig_dom"/>
</dbReference>
<dbReference type="SUPFAM" id="SSF56801">
    <property type="entry name" value="Acetyl-CoA synthetase-like"/>
    <property type="match status" value="1"/>
</dbReference>
<feature type="domain" description="AMP-dependent synthetase/ligase" evidence="1">
    <location>
        <begin position="18"/>
        <end position="358"/>
    </location>
</feature>
<accession>A0A351RAV6</accession>
<dbReference type="InterPro" id="IPR042099">
    <property type="entry name" value="ANL_N_sf"/>
</dbReference>
<dbReference type="InterPro" id="IPR020845">
    <property type="entry name" value="AMP-binding_CS"/>
</dbReference>